<accession>T1KGZ2</accession>
<dbReference type="GO" id="GO:0050577">
    <property type="term" value="F:GDP-L-fucose synthase activity"/>
    <property type="evidence" value="ECO:0007669"/>
    <property type="project" value="UniProtKB-EC"/>
</dbReference>
<keyword evidence="7" id="KW-0413">Isomerase</keyword>
<dbReference type="InterPro" id="IPR001509">
    <property type="entry name" value="Epimerase_deHydtase"/>
</dbReference>
<dbReference type="EMBL" id="CAEY01000073">
    <property type="status" value="NOT_ANNOTATED_CDS"/>
    <property type="molecule type" value="Genomic_DNA"/>
</dbReference>
<dbReference type="CDD" id="cd05239">
    <property type="entry name" value="GDP_FS_SDR_e"/>
    <property type="match status" value="1"/>
</dbReference>
<keyword evidence="5" id="KW-0521">NADP</keyword>
<evidence type="ECO:0000256" key="6">
    <source>
        <dbReference type="ARBA" id="ARBA00023002"/>
    </source>
</evidence>
<organism evidence="10 11">
    <name type="scientific">Tetranychus urticae</name>
    <name type="common">Two-spotted spider mite</name>
    <dbReference type="NCBI Taxonomy" id="32264"/>
    <lineage>
        <taxon>Eukaryota</taxon>
        <taxon>Metazoa</taxon>
        <taxon>Ecdysozoa</taxon>
        <taxon>Arthropoda</taxon>
        <taxon>Chelicerata</taxon>
        <taxon>Arachnida</taxon>
        <taxon>Acari</taxon>
        <taxon>Acariformes</taxon>
        <taxon>Trombidiformes</taxon>
        <taxon>Prostigmata</taxon>
        <taxon>Eleutherengona</taxon>
        <taxon>Raphignathae</taxon>
        <taxon>Tetranychoidea</taxon>
        <taxon>Tetranychidae</taxon>
        <taxon>Tetranychus</taxon>
    </lineage>
</organism>
<dbReference type="OMA" id="EQWIFIS"/>
<dbReference type="GO" id="GO:0016853">
    <property type="term" value="F:isomerase activity"/>
    <property type="evidence" value="ECO:0007669"/>
    <property type="project" value="UniProtKB-KW"/>
</dbReference>
<name>T1KGZ2_TETUR</name>
<dbReference type="Gene3D" id="3.40.50.720">
    <property type="entry name" value="NAD(P)-binding Rossmann-like Domain"/>
    <property type="match status" value="1"/>
</dbReference>
<evidence type="ECO:0000256" key="1">
    <source>
        <dbReference type="ARBA" id="ARBA00002870"/>
    </source>
</evidence>
<evidence type="ECO:0000313" key="10">
    <source>
        <dbReference type="EnsemblMetazoa" id="tetur11g02530.1"/>
    </source>
</evidence>
<comment type="pathway">
    <text evidence="2">Nucleotide-sugar biosynthesis; GDP-L-fucose biosynthesis via de novo pathway; GDP-L-fucose from GDP-alpha-D-mannose: step 2/2.</text>
</comment>
<evidence type="ECO:0000256" key="4">
    <source>
        <dbReference type="ARBA" id="ARBA00012371"/>
    </source>
</evidence>
<evidence type="ECO:0000256" key="7">
    <source>
        <dbReference type="ARBA" id="ARBA00023235"/>
    </source>
</evidence>
<evidence type="ECO:0000256" key="5">
    <source>
        <dbReference type="ARBA" id="ARBA00022857"/>
    </source>
</evidence>
<dbReference type="InterPro" id="IPR028614">
    <property type="entry name" value="GDP_fucose/colitose_synth"/>
</dbReference>
<reference evidence="11" key="1">
    <citation type="submission" date="2011-08" db="EMBL/GenBank/DDBJ databases">
        <authorList>
            <person name="Rombauts S."/>
        </authorList>
    </citation>
    <scope>NUCLEOTIDE SEQUENCE</scope>
    <source>
        <strain evidence="11">London</strain>
    </source>
</reference>
<proteinExistence type="inferred from homology"/>
<dbReference type="GO" id="GO:0042351">
    <property type="term" value="P:'de novo' GDP-L-fucose biosynthetic process"/>
    <property type="evidence" value="ECO:0007669"/>
    <property type="project" value="UniProtKB-UniPathway"/>
</dbReference>
<reference evidence="10" key="2">
    <citation type="submission" date="2015-06" db="UniProtKB">
        <authorList>
            <consortium name="EnsemblMetazoa"/>
        </authorList>
    </citation>
    <scope>IDENTIFICATION</scope>
</reference>
<dbReference type="eggNOG" id="KOG1431">
    <property type="taxonomic scope" value="Eukaryota"/>
</dbReference>
<keyword evidence="6" id="KW-0560">Oxidoreductase</keyword>
<comment type="similarity">
    <text evidence="3">Belongs to the NAD(P)-dependent epimerase/dehydratase family. Fucose synthase subfamily.</text>
</comment>
<dbReference type="PANTHER" id="PTHR43238">
    <property type="entry name" value="GDP-L-FUCOSE SYNTHASE"/>
    <property type="match status" value="1"/>
</dbReference>
<dbReference type="UniPathway" id="UPA00128">
    <property type="reaction ID" value="UER00191"/>
</dbReference>
<gene>
    <name evidence="10" type="primary">107364035</name>
</gene>
<dbReference type="OrthoDB" id="202470at2759"/>
<dbReference type="STRING" id="32264.T1KGZ2"/>
<protein>
    <recommendedName>
        <fullName evidence="4">GDP-L-fucose synthase</fullName>
        <ecNumber evidence="4">1.1.1.271</ecNumber>
    </recommendedName>
    <alternativeName>
        <fullName evidence="8">GDP-4-keto-6-deoxy-D-mannose-3,5-epimerase-4-reductase</fullName>
    </alternativeName>
</protein>
<evidence type="ECO:0000256" key="8">
    <source>
        <dbReference type="ARBA" id="ARBA00032995"/>
    </source>
</evidence>
<dbReference type="Proteomes" id="UP000015104">
    <property type="component" value="Unassembled WGS sequence"/>
</dbReference>
<feature type="domain" description="NAD-dependent epimerase/dehydratase" evidence="9">
    <location>
        <begin position="15"/>
        <end position="259"/>
    </location>
</feature>
<evidence type="ECO:0000259" key="9">
    <source>
        <dbReference type="Pfam" id="PF01370"/>
    </source>
</evidence>
<dbReference type="EnsemblMetazoa" id="tetur11g02530.1">
    <property type="protein sequence ID" value="tetur11g02530.1"/>
    <property type="gene ID" value="tetur11g02530"/>
</dbReference>
<dbReference type="EC" id="1.1.1.271" evidence="4"/>
<comment type="function">
    <text evidence="1">Catalyzes the two-step NADP-dependent conversion of GDP-4-dehydro-6-deoxy-D-mannose to GDP-fucose, involving an epimerase and a reductase reaction.</text>
</comment>
<dbReference type="Pfam" id="PF01370">
    <property type="entry name" value="Epimerase"/>
    <property type="match status" value="1"/>
</dbReference>
<dbReference type="HOGENOM" id="CLU_007383_18_2_1"/>
<dbReference type="AlphaFoldDB" id="T1KGZ2"/>
<evidence type="ECO:0000313" key="11">
    <source>
        <dbReference type="Proteomes" id="UP000015104"/>
    </source>
</evidence>
<evidence type="ECO:0000256" key="3">
    <source>
        <dbReference type="ARBA" id="ARBA00005959"/>
    </source>
</evidence>
<dbReference type="SUPFAM" id="SSF51735">
    <property type="entry name" value="NAD(P)-binding Rossmann-fold domains"/>
    <property type="match status" value="1"/>
</dbReference>
<evidence type="ECO:0000256" key="2">
    <source>
        <dbReference type="ARBA" id="ARBA00004883"/>
    </source>
</evidence>
<dbReference type="PANTHER" id="PTHR43238:SF1">
    <property type="entry name" value="GDP-L-FUCOSE SYNTHASE"/>
    <property type="match status" value="1"/>
</dbReference>
<dbReference type="KEGG" id="tut:107364035"/>
<dbReference type="InterPro" id="IPR036291">
    <property type="entry name" value="NAD(P)-bd_dom_sf"/>
</dbReference>
<sequence>MADISGNTTDMKVFLVTGGTGLVGKAVEEIVKQNDGKDYPGIKFVFLGSKDGDLSVYKEAKKIFHQHKPNYVLHLAAMVGGLFKNEANNLSFFRINNLINDNVLRLCDELRVEKCVSCLSTCIFPDKTVYPIDETMIHLGPPHDSNFGYSYAKRMIDVLNRGYAQKWQQEAKQSGCNIPVFTSVIPTNVYGPYDNFNLEDSHVIPGLIHKAYLQVQDAIQKGTKETQLTVCGSGRPMRQFIYSLDLARLMLWVSFNYQQTEPIILSVDEEDEITINDAAQLIAESFNKVAPDIKINLINDCSFSDGQLKKTASNLKLRKHLPDFVFTPIEEGIRTSVKWFWNNYDLARK</sequence>
<dbReference type="Gene3D" id="3.90.25.10">
    <property type="entry name" value="UDP-galactose 4-epimerase, domain 1"/>
    <property type="match status" value="1"/>
</dbReference>
<keyword evidence="11" id="KW-1185">Reference proteome</keyword>